<dbReference type="GO" id="GO:0003700">
    <property type="term" value="F:DNA-binding transcription factor activity"/>
    <property type="evidence" value="ECO:0007669"/>
    <property type="project" value="InterPro"/>
</dbReference>
<gene>
    <name evidence="6" type="ORF">E4O92_00400</name>
</gene>
<evidence type="ECO:0000256" key="4">
    <source>
        <dbReference type="ARBA" id="ARBA00023163"/>
    </source>
</evidence>
<evidence type="ECO:0000256" key="1">
    <source>
        <dbReference type="ARBA" id="ARBA00009437"/>
    </source>
</evidence>
<keyword evidence="2" id="KW-0805">Transcription regulation</keyword>
<dbReference type="Gene3D" id="1.10.10.10">
    <property type="entry name" value="Winged helix-like DNA-binding domain superfamily/Winged helix DNA-binding domain"/>
    <property type="match status" value="1"/>
</dbReference>
<organism evidence="6 7">
    <name type="scientific">Massilia horti</name>
    <dbReference type="NCBI Taxonomy" id="2562153"/>
    <lineage>
        <taxon>Bacteria</taxon>
        <taxon>Pseudomonadati</taxon>
        <taxon>Pseudomonadota</taxon>
        <taxon>Betaproteobacteria</taxon>
        <taxon>Burkholderiales</taxon>
        <taxon>Oxalobacteraceae</taxon>
        <taxon>Telluria group</taxon>
        <taxon>Massilia</taxon>
    </lineage>
</organism>
<evidence type="ECO:0000259" key="5">
    <source>
        <dbReference type="PROSITE" id="PS50931"/>
    </source>
</evidence>
<comment type="similarity">
    <text evidence="1">Belongs to the LysR transcriptional regulatory family.</text>
</comment>
<evidence type="ECO:0000313" key="6">
    <source>
        <dbReference type="EMBL" id="TFW36200.1"/>
    </source>
</evidence>
<feature type="domain" description="HTH lysR-type" evidence="5">
    <location>
        <begin position="2"/>
        <end position="59"/>
    </location>
</feature>
<dbReference type="InterPro" id="IPR036388">
    <property type="entry name" value="WH-like_DNA-bd_sf"/>
</dbReference>
<protein>
    <submittedName>
        <fullName evidence="6">LysR family transcriptional regulator</fullName>
    </submittedName>
</protein>
<dbReference type="InterPro" id="IPR036390">
    <property type="entry name" value="WH_DNA-bd_sf"/>
</dbReference>
<dbReference type="Gene3D" id="3.40.190.10">
    <property type="entry name" value="Periplasmic binding protein-like II"/>
    <property type="match status" value="2"/>
</dbReference>
<dbReference type="FunFam" id="1.10.10.10:FF:000001">
    <property type="entry name" value="LysR family transcriptional regulator"/>
    <property type="match status" value="1"/>
</dbReference>
<dbReference type="Pfam" id="PF03466">
    <property type="entry name" value="LysR_substrate"/>
    <property type="match status" value="1"/>
</dbReference>
<dbReference type="InterPro" id="IPR000847">
    <property type="entry name" value="LysR_HTH_N"/>
</dbReference>
<dbReference type="AlphaFoldDB" id="A0A4Y9TA24"/>
<dbReference type="SUPFAM" id="SSF46785">
    <property type="entry name" value="Winged helix' DNA-binding domain"/>
    <property type="match status" value="1"/>
</dbReference>
<reference evidence="6 7" key="1">
    <citation type="submission" date="2019-03" db="EMBL/GenBank/DDBJ databases">
        <title>Draft genome of Massilia hortus sp. nov., a novel bacterial species of the Oxalobacteraceae family.</title>
        <authorList>
            <person name="Peta V."/>
            <person name="Raths R."/>
            <person name="Bucking H."/>
        </authorList>
    </citation>
    <scope>NUCLEOTIDE SEQUENCE [LARGE SCALE GENOMIC DNA]</scope>
    <source>
        <strain evidence="6 7">ONC3</strain>
    </source>
</reference>
<name>A0A4Y9TA24_9BURK</name>
<keyword evidence="3" id="KW-0238">DNA-binding</keyword>
<evidence type="ECO:0000256" key="3">
    <source>
        <dbReference type="ARBA" id="ARBA00023125"/>
    </source>
</evidence>
<keyword evidence="7" id="KW-1185">Reference proteome</keyword>
<keyword evidence="4" id="KW-0804">Transcription</keyword>
<dbReference type="PANTHER" id="PTHR30346:SF0">
    <property type="entry name" value="HCA OPERON TRANSCRIPTIONAL ACTIVATOR HCAR"/>
    <property type="match status" value="1"/>
</dbReference>
<comment type="caution">
    <text evidence="6">The sequence shown here is derived from an EMBL/GenBank/DDBJ whole genome shotgun (WGS) entry which is preliminary data.</text>
</comment>
<dbReference type="RefSeq" id="WP_135187764.1">
    <property type="nucleotide sequence ID" value="NZ_SPUM01000002.1"/>
</dbReference>
<proteinExistence type="inferred from homology"/>
<dbReference type="Pfam" id="PF00126">
    <property type="entry name" value="HTH_1"/>
    <property type="match status" value="1"/>
</dbReference>
<dbReference type="PANTHER" id="PTHR30346">
    <property type="entry name" value="TRANSCRIPTIONAL DUAL REGULATOR HCAR-RELATED"/>
    <property type="match status" value="1"/>
</dbReference>
<dbReference type="GO" id="GO:0032993">
    <property type="term" value="C:protein-DNA complex"/>
    <property type="evidence" value="ECO:0007669"/>
    <property type="project" value="TreeGrafter"/>
</dbReference>
<dbReference type="Proteomes" id="UP000297258">
    <property type="component" value="Unassembled WGS sequence"/>
</dbReference>
<dbReference type="PROSITE" id="PS50931">
    <property type="entry name" value="HTH_LYSR"/>
    <property type="match status" value="1"/>
</dbReference>
<evidence type="ECO:0000256" key="2">
    <source>
        <dbReference type="ARBA" id="ARBA00023015"/>
    </source>
</evidence>
<dbReference type="EMBL" id="SPUM01000002">
    <property type="protein sequence ID" value="TFW36200.1"/>
    <property type="molecule type" value="Genomic_DNA"/>
</dbReference>
<dbReference type="PRINTS" id="PR00039">
    <property type="entry name" value="HTHLYSR"/>
</dbReference>
<accession>A0A4Y9TA24</accession>
<sequence length="298" mass="33204">MFEISQIRCFIAVAEELHFSRAAERLNMTQPPLSRQIRLLEHQVGAQLLDRSGRAVRLTAAGKAFFPEAARILRMAEEAVVTARRVAKGEQGALAIGFTAAFGYGLLPEIVRRLRARVPGVSLTLKELVTMSQLEALDAGQLDLGLMRPYVEHPELDTVPLASEALMLAIPERDADHWPATPTLDCLNGKHFLMYSPYEARYFHQLVSNCLNRTGVMPDVVEHVGQIHTMLALVRTGVGVALIPGAAMRLQLNGIILRKVATEPAEPVQMLCSYRRDNDNPILQLFKRDILPTFRSHR</sequence>
<dbReference type="SUPFAM" id="SSF53850">
    <property type="entry name" value="Periplasmic binding protein-like II"/>
    <property type="match status" value="1"/>
</dbReference>
<dbReference type="OrthoDB" id="8807047at2"/>
<dbReference type="GO" id="GO:0003677">
    <property type="term" value="F:DNA binding"/>
    <property type="evidence" value="ECO:0007669"/>
    <property type="project" value="UniProtKB-KW"/>
</dbReference>
<dbReference type="InterPro" id="IPR005119">
    <property type="entry name" value="LysR_subst-bd"/>
</dbReference>
<evidence type="ECO:0000313" key="7">
    <source>
        <dbReference type="Proteomes" id="UP000297258"/>
    </source>
</evidence>